<dbReference type="PANTHER" id="PTHR12506:SF41">
    <property type="entry name" value="ZINC FINGER CCCH DOMAIN-CONTAINING PROTEIN 58"/>
    <property type="match status" value="1"/>
</dbReference>
<dbReference type="Gene3D" id="2.30.30.1190">
    <property type="match status" value="1"/>
</dbReference>
<dbReference type="STRING" id="3469.A0A4Y7J7C2"/>
<dbReference type="SMART" id="SM00356">
    <property type="entry name" value="ZnF_C3H1"/>
    <property type="match status" value="5"/>
</dbReference>
<evidence type="ECO:0000256" key="3">
    <source>
        <dbReference type="ARBA" id="ARBA00022833"/>
    </source>
</evidence>
<dbReference type="InterPro" id="IPR050974">
    <property type="entry name" value="Plant_ZF_CCCH"/>
</dbReference>
<sequence>MERFGKNQLIMESDPQFGWNSSSIQLSQTSSLDVAMLQLRLGNQESSYPERPAEPNCVYYMRTGFCGYGDRCRYNHPRDRSSLVVGAVRQGGEYPQREGQPVCEFYMKTGTCKFGVYCKYHHPRTGAGTMIPAALNYYGYPIRPGETECSYYMKTGQCKFGLACKFHHPNPAGVSMLAPAPAPALAPAPTFYPMVQSPSVPSQPYGGVPTSWQVPRPTLLSGSYVQGAYAPMLLPPAMVPVSGWSPYRAPLSPVASPGTQPTVRAGPLYGVAQLSSSATEYVGPYRPLPCLAVSLSSSMKERMFPERPGEPECQYYMRTGDCKFGTSCKYHHPPDWAAPETNSGLSTMGLPLRPGASPCTFYMQHGICKFGPTCKFDHPMEMLSYRSSAPALVDMPVSPYPVCSSLATPAPPSSSSEFQPEFITGSHISYSTRLPSSINSTGLVGSMFSKSGPVLPHLFFGRSPPVPSRVNIGGDVRSSN</sequence>
<evidence type="ECO:0000313" key="7">
    <source>
        <dbReference type="EMBL" id="RZC55535.1"/>
    </source>
</evidence>
<evidence type="ECO:0000256" key="2">
    <source>
        <dbReference type="ARBA" id="ARBA00022771"/>
    </source>
</evidence>
<evidence type="ECO:0000256" key="1">
    <source>
        <dbReference type="ARBA" id="ARBA00022723"/>
    </source>
</evidence>
<dbReference type="InterPro" id="IPR000571">
    <property type="entry name" value="Znf_CCCH"/>
</dbReference>
<feature type="domain" description="C3H1-type" evidence="6">
    <location>
        <begin position="307"/>
        <end position="335"/>
    </location>
</feature>
<feature type="domain" description="C3H1-type" evidence="6">
    <location>
        <begin position="143"/>
        <end position="171"/>
    </location>
</feature>
<protein>
    <recommendedName>
        <fullName evidence="6">C3H1-type domain-containing protein</fullName>
    </recommendedName>
</protein>
<feature type="domain" description="C3H1-type" evidence="6">
    <location>
        <begin position="97"/>
        <end position="125"/>
    </location>
</feature>
<dbReference type="Pfam" id="PF00642">
    <property type="entry name" value="zf-CCCH"/>
    <property type="match status" value="5"/>
</dbReference>
<dbReference type="Gramene" id="RZC55535">
    <property type="protein sequence ID" value="RZC55535"/>
    <property type="gene ID" value="C5167_014381"/>
</dbReference>
<dbReference type="GO" id="GO:0003729">
    <property type="term" value="F:mRNA binding"/>
    <property type="evidence" value="ECO:0007669"/>
    <property type="project" value="TreeGrafter"/>
</dbReference>
<gene>
    <name evidence="7" type="ORF">C5167_014381</name>
</gene>
<dbReference type="PANTHER" id="PTHR12506">
    <property type="entry name" value="PROTEIN PHOSPHATASE RELATED"/>
    <property type="match status" value="1"/>
</dbReference>
<feature type="zinc finger region" description="C3H1-type" evidence="5">
    <location>
        <begin position="143"/>
        <end position="171"/>
    </location>
</feature>
<keyword evidence="2 5" id="KW-0863">Zinc-finger</keyword>
<evidence type="ECO:0000313" key="8">
    <source>
        <dbReference type="Proteomes" id="UP000316621"/>
    </source>
</evidence>
<proteinExistence type="predicted"/>
<dbReference type="SUPFAM" id="SSF90229">
    <property type="entry name" value="CCCH zinc finger"/>
    <property type="match status" value="5"/>
</dbReference>
<organism evidence="7 8">
    <name type="scientific">Papaver somniferum</name>
    <name type="common">Opium poppy</name>
    <dbReference type="NCBI Taxonomy" id="3469"/>
    <lineage>
        <taxon>Eukaryota</taxon>
        <taxon>Viridiplantae</taxon>
        <taxon>Streptophyta</taxon>
        <taxon>Embryophyta</taxon>
        <taxon>Tracheophyta</taxon>
        <taxon>Spermatophyta</taxon>
        <taxon>Magnoliopsida</taxon>
        <taxon>Ranunculales</taxon>
        <taxon>Papaveraceae</taxon>
        <taxon>Papaveroideae</taxon>
        <taxon>Papaver</taxon>
    </lineage>
</organism>
<accession>A0A4Y7J7C2</accession>
<feature type="domain" description="C3H1-type" evidence="6">
    <location>
        <begin position="353"/>
        <end position="381"/>
    </location>
</feature>
<dbReference type="GO" id="GO:0008270">
    <property type="term" value="F:zinc ion binding"/>
    <property type="evidence" value="ECO:0007669"/>
    <property type="project" value="UniProtKB-KW"/>
</dbReference>
<dbReference type="GO" id="GO:0003677">
    <property type="term" value="F:DNA binding"/>
    <property type="evidence" value="ECO:0007669"/>
    <property type="project" value="UniProtKB-KW"/>
</dbReference>
<feature type="zinc finger region" description="C3H1-type" evidence="5">
    <location>
        <begin position="51"/>
        <end position="79"/>
    </location>
</feature>
<keyword evidence="3 5" id="KW-0862">Zinc</keyword>
<feature type="zinc finger region" description="C3H1-type" evidence="5">
    <location>
        <begin position="307"/>
        <end position="335"/>
    </location>
</feature>
<keyword evidence="8" id="KW-1185">Reference proteome</keyword>
<dbReference type="Proteomes" id="UP000316621">
    <property type="component" value="Chromosome 3"/>
</dbReference>
<keyword evidence="1 5" id="KW-0479">Metal-binding</keyword>
<feature type="domain" description="C3H1-type" evidence="6">
    <location>
        <begin position="51"/>
        <end position="79"/>
    </location>
</feature>
<dbReference type="AlphaFoldDB" id="A0A4Y7J7C2"/>
<evidence type="ECO:0000256" key="5">
    <source>
        <dbReference type="PROSITE-ProRule" id="PRU00723"/>
    </source>
</evidence>
<dbReference type="OMA" id="LEWTSHG"/>
<name>A0A4Y7J7C2_PAPSO</name>
<feature type="zinc finger region" description="C3H1-type" evidence="5">
    <location>
        <begin position="97"/>
        <end position="125"/>
    </location>
</feature>
<dbReference type="Gene3D" id="4.10.1000.10">
    <property type="entry name" value="Zinc finger, CCCH-type"/>
    <property type="match status" value="2"/>
</dbReference>
<feature type="zinc finger region" description="C3H1-type" evidence="5">
    <location>
        <begin position="353"/>
        <end position="381"/>
    </location>
</feature>
<dbReference type="PROSITE" id="PS50103">
    <property type="entry name" value="ZF_C3H1"/>
    <property type="match status" value="5"/>
</dbReference>
<evidence type="ECO:0000259" key="6">
    <source>
        <dbReference type="PROSITE" id="PS50103"/>
    </source>
</evidence>
<dbReference type="InterPro" id="IPR036855">
    <property type="entry name" value="Znf_CCCH_sf"/>
</dbReference>
<dbReference type="EMBL" id="CM010717">
    <property type="protein sequence ID" value="RZC55535.1"/>
    <property type="molecule type" value="Genomic_DNA"/>
</dbReference>
<keyword evidence="4" id="KW-0238">DNA-binding</keyword>
<reference evidence="7 8" key="1">
    <citation type="journal article" date="2018" name="Science">
        <title>The opium poppy genome and morphinan production.</title>
        <authorList>
            <person name="Guo L."/>
            <person name="Winzer T."/>
            <person name="Yang X."/>
            <person name="Li Y."/>
            <person name="Ning Z."/>
            <person name="He Z."/>
            <person name="Teodor R."/>
            <person name="Lu Y."/>
            <person name="Bowser T.A."/>
            <person name="Graham I.A."/>
            <person name="Ye K."/>
        </authorList>
    </citation>
    <scope>NUCLEOTIDE SEQUENCE [LARGE SCALE GENOMIC DNA]</scope>
    <source>
        <strain evidence="8">cv. HN1</strain>
        <tissue evidence="7">Leaves</tissue>
    </source>
</reference>
<evidence type="ECO:0000256" key="4">
    <source>
        <dbReference type="ARBA" id="ARBA00023125"/>
    </source>
</evidence>